<dbReference type="Proteomes" id="UP000784294">
    <property type="component" value="Unassembled WGS sequence"/>
</dbReference>
<proteinExistence type="predicted"/>
<evidence type="ECO:0000313" key="2">
    <source>
        <dbReference type="Proteomes" id="UP000784294"/>
    </source>
</evidence>
<dbReference type="AlphaFoldDB" id="A0A3S5CFR3"/>
<reference evidence="1" key="1">
    <citation type="submission" date="2018-11" db="EMBL/GenBank/DDBJ databases">
        <authorList>
            <consortium name="Pathogen Informatics"/>
        </authorList>
    </citation>
    <scope>NUCLEOTIDE SEQUENCE</scope>
</reference>
<keyword evidence="2" id="KW-1185">Reference proteome</keyword>
<sequence length="146" mass="16038">MFWHELAARGHTKRSVRVGSVCSVPASYHTTVGSCCLCLFRSLLLAVPSSPRLADKRYKRALSSFARPAFNDKWPTCACGRHSNGPNLAPAKRKRSTFTGSVENWVEQVGGDEEGPLEGDLLYPGVWCAAETSFTRSDQPIHEPVC</sequence>
<accession>A0A3S5CFR3</accession>
<name>A0A3S5CFR3_9PLAT</name>
<gene>
    <name evidence="1" type="ORF">PXEA_LOCUS10913</name>
</gene>
<comment type="caution">
    <text evidence="1">The sequence shown here is derived from an EMBL/GenBank/DDBJ whole genome shotgun (WGS) entry which is preliminary data.</text>
</comment>
<dbReference type="EMBL" id="CAAALY010032769">
    <property type="protein sequence ID" value="VEL17473.1"/>
    <property type="molecule type" value="Genomic_DNA"/>
</dbReference>
<protein>
    <submittedName>
        <fullName evidence="1">Uncharacterized protein</fullName>
    </submittedName>
</protein>
<organism evidence="1 2">
    <name type="scientific">Protopolystoma xenopodis</name>
    <dbReference type="NCBI Taxonomy" id="117903"/>
    <lineage>
        <taxon>Eukaryota</taxon>
        <taxon>Metazoa</taxon>
        <taxon>Spiralia</taxon>
        <taxon>Lophotrochozoa</taxon>
        <taxon>Platyhelminthes</taxon>
        <taxon>Monogenea</taxon>
        <taxon>Polyopisthocotylea</taxon>
        <taxon>Polystomatidea</taxon>
        <taxon>Polystomatidae</taxon>
        <taxon>Protopolystoma</taxon>
    </lineage>
</organism>
<evidence type="ECO:0000313" key="1">
    <source>
        <dbReference type="EMBL" id="VEL17473.1"/>
    </source>
</evidence>